<dbReference type="Gene3D" id="3.40.50.1000">
    <property type="entry name" value="HAD superfamily/HAD-like"/>
    <property type="match status" value="1"/>
</dbReference>
<dbReference type="Pfam" id="PF08645">
    <property type="entry name" value="PNK3P"/>
    <property type="match status" value="1"/>
</dbReference>
<protein>
    <submittedName>
        <fullName evidence="2">Polynucleotide kinase 3'-phosphatase</fullName>
    </submittedName>
</protein>
<dbReference type="OrthoDB" id="19045at2759"/>
<feature type="compositionally biased region" description="Gly residues" evidence="1">
    <location>
        <begin position="117"/>
        <end position="126"/>
    </location>
</feature>
<dbReference type="NCBIfam" id="TIGR01662">
    <property type="entry name" value="HAD-SF-IIIA"/>
    <property type="match status" value="1"/>
</dbReference>
<dbReference type="InterPro" id="IPR019095">
    <property type="entry name" value="Mediator_Med18"/>
</dbReference>
<comment type="caution">
    <text evidence="2">The sequence shown here is derived from an EMBL/GenBank/DDBJ whole genome shotgun (WGS) entry which is preliminary data.</text>
</comment>
<keyword evidence="2" id="KW-0808">Transferase</keyword>
<dbReference type="GO" id="GO:0006357">
    <property type="term" value="P:regulation of transcription by RNA polymerase II"/>
    <property type="evidence" value="ECO:0007669"/>
    <property type="project" value="InterPro"/>
</dbReference>
<gene>
    <name evidence="2" type="ORF">ACJ73_08251</name>
</gene>
<dbReference type="InterPro" id="IPR027417">
    <property type="entry name" value="P-loop_NTPase"/>
</dbReference>
<dbReference type="GO" id="GO:0006281">
    <property type="term" value="P:DNA repair"/>
    <property type="evidence" value="ECO:0007669"/>
    <property type="project" value="TreeGrafter"/>
</dbReference>
<keyword evidence="3" id="KW-1185">Reference proteome</keyword>
<dbReference type="Pfam" id="PF09637">
    <property type="entry name" value="Med18"/>
    <property type="match status" value="1"/>
</dbReference>
<evidence type="ECO:0000313" key="3">
    <source>
        <dbReference type="Proteomes" id="UP000242791"/>
    </source>
</evidence>
<sequence length="763" mass="84202">MHELLLFAPVPAKQHHDLLQQLSGLTAMQPTRTFERRLVFKAYRKPGFIKTRPGGSQDVQAPETQRLNKLLNGSLYYIQVVGNVREQDFGSMPASSTSSSLPASSASLRSDVVPQGTGAGGDGTQQGQGSLSSSTPMNHGAAAAAVSKGYVAADQPWRLEFKDTPEAGARSGVTSRFVGSANLPSGNILPEMTAWGFDYVSEYVVEGHTFVLDDTVLFMHRVLTFPPSNDSGGGSPKTLAPTEYLPSLDKMVPLDTSGTYVLQASITVQDSGNPDMLKANSQRLLGLKEHLKSVVKLEPEDRLSLDTRSESQLHPRSVIISAIRFIMNGTKRNSPEERDISPPPTKRKAIGAATSAANFFTPLSQKKPEQVTWRTVSNSCIIGKYNQEQALEAVKSGVKRRIAAFDLDSTLIATKSGRRFATNQHDWKWWSPTVPGKLKELNDKGYLVVVLSNQKAISLKKDLKGGRLESKSLSIFKQKVAAVMQTLDVPFSIYAATENDEFRKPRMGMWREMLDDYDLDVASSLDLEQSVFVGDAAGREGDHSCVDRDFAANVGIPFKTPEEFFLNEASRPISRAFDPKAYVVGSSEDEPNITFSKKNDTELVIFCGSPGSGKSTFYWKYLEPLGYERVNQDILKSRPKCLKVAKEYLQAGKSVAVDNTNAGTETRAFWIELAKEVNFPIRCIYLSTPPQICKHNDAVRAANPKIESLNPESRTSLPGIAFGDFQRRFQEPTLSEGFQDITHVEFKFQGTPATKELWGQYWV</sequence>
<evidence type="ECO:0000313" key="2">
    <source>
        <dbReference type="EMBL" id="OJD20414.1"/>
    </source>
</evidence>
<dbReference type="GO" id="GO:0003712">
    <property type="term" value="F:transcription coregulator activity"/>
    <property type="evidence" value="ECO:0007669"/>
    <property type="project" value="InterPro"/>
</dbReference>
<dbReference type="GO" id="GO:0046404">
    <property type="term" value="F:ATP-dependent polydeoxyribonucleotide 5'-hydroxyl-kinase activity"/>
    <property type="evidence" value="ECO:0007669"/>
    <property type="project" value="TreeGrafter"/>
</dbReference>
<dbReference type="GO" id="GO:0003690">
    <property type="term" value="F:double-stranded DNA binding"/>
    <property type="evidence" value="ECO:0007669"/>
    <property type="project" value="TreeGrafter"/>
</dbReference>
<evidence type="ECO:0000256" key="1">
    <source>
        <dbReference type="SAM" id="MobiDB-lite"/>
    </source>
</evidence>
<feature type="compositionally biased region" description="Low complexity" evidence="1">
    <location>
        <begin position="91"/>
        <end position="110"/>
    </location>
</feature>
<dbReference type="InterPro" id="IPR036412">
    <property type="entry name" value="HAD-like_sf"/>
</dbReference>
<reference evidence="2 3" key="1">
    <citation type="submission" date="2015-08" db="EMBL/GenBank/DDBJ databases">
        <title>Emmonsia species relationships and genome sequence.</title>
        <authorList>
            <person name="Cuomo C.A."/>
            <person name="Schwartz I.S."/>
            <person name="Kenyon C."/>
            <person name="De Hoog G.S."/>
            <person name="Govender N.P."/>
            <person name="Botha A."/>
            <person name="Moreno L."/>
            <person name="De Vries M."/>
            <person name="Munoz J.F."/>
            <person name="Stielow J.B."/>
        </authorList>
    </citation>
    <scope>NUCLEOTIDE SEQUENCE [LARGE SCALE GENOMIC DNA]</scope>
    <source>
        <strain evidence="2 3">EI222</strain>
    </source>
</reference>
<accession>A0A1J9PVT3</accession>
<dbReference type="CDD" id="cd01625">
    <property type="entry name" value="HAD_PNP"/>
    <property type="match status" value="1"/>
</dbReference>
<dbReference type="InterPro" id="IPR013954">
    <property type="entry name" value="PNK3P"/>
</dbReference>
<proteinExistence type="predicted"/>
<keyword evidence="2" id="KW-0418">Kinase</keyword>
<dbReference type="FunFam" id="3.40.50.300:FF:002548">
    <property type="entry name" value="DNA kinase/phosphatase Pnk1"/>
    <property type="match status" value="1"/>
</dbReference>
<dbReference type="AlphaFoldDB" id="A0A1J9PVT3"/>
<dbReference type="PANTHER" id="PTHR12083">
    <property type="entry name" value="BIFUNCTIONAL POLYNUCLEOTIDE PHOSPHATASE/KINASE"/>
    <property type="match status" value="1"/>
</dbReference>
<dbReference type="SUPFAM" id="SSF56784">
    <property type="entry name" value="HAD-like"/>
    <property type="match status" value="1"/>
</dbReference>
<dbReference type="Proteomes" id="UP000242791">
    <property type="component" value="Unassembled WGS sequence"/>
</dbReference>
<organism evidence="2 3">
    <name type="scientific">Blastomyces percursus</name>
    <dbReference type="NCBI Taxonomy" id="1658174"/>
    <lineage>
        <taxon>Eukaryota</taxon>
        <taxon>Fungi</taxon>
        <taxon>Dikarya</taxon>
        <taxon>Ascomycota</taxon>
        <taxon>Pezizomycotina</taxon>
        <taxon>Eurotiomycetes</taxon>
        <taxon>Eurotiomycetidae</taxon>
        <taxon>Onygenales</taxon>
        <taxon>Ajellomycetaceae</taxon>
        <taxon>Blastomyces</taxon>
    </lineage>
</organism>
<dbReference type="STRING" id="1658174.A0A1J9PVT3"/>
<dbReference type="Gene3D" id="2.40.320.10">
    <property type="entry name" value="Hypothetical Protein Pfu-838710-001"/>
    <property type="match status" value="1"/>
</dbReference>
<dbReference type="GO" id="GO:0046403">
    <property type="term" value="F:polynucleotide 3'-phosphatase activity"/>
    <property type="evidence" value="ECO:0007669"/>
    <property type="project" value="TreeGrafter"/>
</dbReference>
<dbReference type="EMBL" id="LGTZ01001886">
    <property type="protein sequence ID" value="OJD20414.1"/>
    <property type="molecule type" value="Genomic_DNA"/>
</dbReference>
<name>A0A1J9PVT3_9EURO</name>
<dbReference type="InterPro" id="IPR023214">
    <property type="entry name" value="HAD_sf"/>
</dbReference>
<dbReference type="InterPro" id="IPR006551">
    <property type="entry name" value="Polynucleotide_phosphatase"/>
</dbReference>
<feature type="compositionally biased region" description="Low complexity" evidence="1">
    <location>
        <begin position="127"/>
        <end position="138"/>
    </location>
</feature>
<feature type="region of interest" description="Disordered" evidence="1">
    <location>
        <begin position="90"/>
        <end position="138"/>
    </location>
</feature>
<dbReference type="VEuPathDB" id="FungiDB:ACJ73_08251"/>
<dbReference type="Gene3D" id="3.40.50.300">
    <property type="entry name" value="P-loop containing nucleotide triphosphate hydrolases"/>
    <property type="match status" value="1"/>
</dbReference>
<dbReference type="PANTHER" id="PTHR12083:SF9">
    <property type="entry name" value="BIFUNCTIONAL POLYNUCLEOTIDE PHOSPHATASE_KINASE"/>
    <property type="match status" value="1"/>
</dbReference>
<dbReference type="InterPro" id="IPR006549">
    <property type="entry name" value="HAD-SF_hydro_IIIA"/>
</dbReference>
<dbReference type="GO" id="GO:0016592">
    <property type="term" value="C:mediator complex"/>
    <property type="evidence" value="ECO:0007669"/>
    <property type="project" value="InterPro"/>
</dbReference>
<dbReference type="SUPFAM" id="SSF52540">
    <property type="entry name" value="P-loop containing nucleoside triphosphate hydrolases"/>
    <property type="match status" value="1"/>
</dbReference>
<dbReference type="Pfam" id="PF13671">
    <property type="entry name" value="AAA_33"/>
    <property type="match status" value="1"/>
</dbReference>
<dbReference type="NCBIfam" id="TIGR01664">
    <property type="entry name" value="DNA-3'-Pase"/>
    <property type="match status" value="1"/>
</dbReference>